<dbReference type="Proteomes" id="UP001163603">
    <property type="component" value="Chromosome 3"/>
</dbReference>
<dbReference type="EMBL" id="CM047738">
    <property type="protein sequence ID" value="KAJ0047029.1"/>
    <property type="molecule type" value="Genomic_DNA"/>
</dbReference>
<organism evidence="1 2">
    <name type="scientific">Pistacia integerrima</name>
    <dbReference type="NCBI Taxonomy" id="434235"/>
    <lineage>
        <taxon>Eukaryota</taxon>
        <taxon>Viridiplantae</taxon>
        <taxon>Streptophyta</taxon>
        <taxon>Embryophyta</taxon>
        <taxon>Tracheophyta</taxon>
        <taxon>Spermatophyta</taxon>
        <taxon>Magnoliopsida</taxon>
        <taxon>eudicotyledons</taxon>
        <taxon>Gunneridae</taxon>
        <taxon>Pentapetalae</taxon>
        <taxon>rosids</taxon>
        <taxon>malvids</taxon>
        <taxon>Sapindales</taxon>
        <taxon>Anacardiaceae</taxon>
        <taxon>Pistacia</taxon>
    </lineage>
</organism>
<reference evidence="2" key="1">
    <citation type="journal article" date="2023" name="G3 (Bethesda)">
        <title>Genome assembly and association tests identify interacting loci associated with vigor, precocity, and sex in interspecific pistachio rootstocks.</title>
        <authorList>
            <person name="Palmer W."/>
            <person name="Jacygrad E."/>
            <person name="Sagayaradj S."/>
            <person name="Cavanaugh K."/>
            <person name="Han R."/>
            <person name="Bertier L."/>
            <person name="Beede B."/>
            <person name="Kafkas S."/>
            <person name="Golino D."/>
            <person name="Preece J."/>
            <person name="Michelmore R."/>
        </authorList>
    </citation>
    <scope>NUCLEOTIDE SEQUENCE [LARGE SCALE GENOMIC DNA]</scope>
</reference>
<protein>
    <submittedName>
        <fullName evidence="1">Uncharacterized protein</fullName>
    </submittedName>
</protein>
<gene>
    <name evidence="1" type="ORF">Pint_06706</name>
</gene>
<sequence>MGLVGVGSAAQSQILAVRSGYSSKFMELRWVRRKERSGSNLNLKPSISMIPIYISTNPSHINLQDLKQLYTSCNHSCHRFPKLDPKDGKVEEAVDIDKLSVALSHSPVLVSLFSRNLNLESSNQMLKNFMQRMMPVTPSNGQLVGFGRAVSDAGLTASIHDVMVIPSLRGMGIGRMIVKRIIRMLTSRDIYDIAALCSQEERLFFEACGFGDDILSSTTMMYTKNVATHDGGDHMVRRAGRKLLLVPPLREPWPYLKPISSKS</sequence>
<comment type="caution">
    <text evidence="1">The sequence shown here is derived from an EMBL/GenBank/DDBJ whole genome shotgun (WGS) entry which is preliminary data.</text>
</comment>
<evidence type="ECO:0000313" key="2">
    <source>
        <dbReference type="Proteomes" id="UP001163603"/>
    </source>
</evidence>
<name>A0ACC0Z9N2_9ROSI</name>
<proteinExistence type="predicted"/>
<accession>A0ACC0Z9N2</accession>
<keyword evidence="2" id="KW-1185">Reference proteome</keyword>
<evidence type="ECO:0000313" key="1">
    <source>
        <dbReference type="EMBL" id="KAJ0047029.1"/>
    </source>
</evidence>